<evidence type="ECO:0000313" key="3">
    <source>
        <dbReference type="Proteomes" id="UP000515498"/>
    </source>
</evidence>
<dbReference type="InterPro" id="IPR011989">
    <property type="entry name" value="ARM-like"/>
</dbReference>
<feature type="compositionally biased region" description="Polar residues" evidence="1">
    <location>
        <begin position="27"/>
        <end position="50"/>
    </location>
</feature>
<dbReference type="EMBL" id="CP059894">
    <property type="protein sequence ID" value="QNJ94861.1"/>
    <property type="molecule type" value="Genomic_DNA"/>
</dbReference>
<accession>A0A7G8PKJ5</accession>
<dbReference type="RefSeq" id="WP_187098459.1">
    <property type="nucleotide sequence ID" value="NZ_CP059894.1"/>
</dbReference>
<dbReference type="Gene3D" id="1.25.10.10">
    <property type="entry name" value="Leucine-rich Repeat Variant"/>
    <property type="match status" value="1"/>
</dbReference>
<proteinExistence type="predicted"/>
<protein>
    <submittedName>
        <fullName evidence="2">HEAT repeat domain-containing protein</fullName>
    </submittedName>
</protein>
<sequence>MNVPPSQNKAQALAQLRDAIGAIESTSADLLRKTPSQDTADQPSSESADTNAPAISYPGMPEGEDWIHNLPAWCHDGENGFDRRLMEDLAAVGIPCYTVNDLTKVSSIPQGIPIFLDWLTHLEERIPGPETPHRETIRGNLIRNLNDAAARGNPDVINGLIEQLKRQPRPKIGVPDYAAHALARVATKRDFPQIAAVLAALPADGPKGPLIEYMGKAKAPEARAIALSYLDTEWAYYAIKALIAMKAVGVRARIEAHLNSPNSSVRRYARQAMEKLPE</sequence>
<gene>
    <name evidence="2" type="ORF">HZU40_11760</name>
</gene>
<evidence type="ECO:0000256" key="1">
    <source>
        <dbReference type="SAM" id="MobiDB-lite"/>
    </source>
</evidence>
<dbReference type="KEGG" id="mflu:HZU40_11760"/>
<name>A0A7G8PKJ5_9MYCO</name>
<feature type="region of interest" description="Disordered" evidence="1">
    <location>
        <begin position="27"/>
        <end position="58"/>
    </location>
</feature>
<reference evidence="2 3" key="1">
    <citation type="submission" date="2020-07" db="EMBL/GenBank/DDBJ databases">
        <title>Draft genome sequence of four isobutane-metabolizing strains capable of cometabolically degrading diverse ether contaminants.</title>
        <authorList>
            <person name="Chen W."/>
            <person name="Faulkner N."/>
            <person name="Smith C."/>
            <person name="Hyman M."/>
        </authorList>
    </citation>
    <scope>NUCLEOTIDE SEQUENCE [LARGE SCALE GENOMIC DNA]</scope>
    <source>
        <strain evidence="2 3">2A</strain>
    </source>
</reference>
<dbReference type="Proteomes" id="UP000515498">
    <property type="component" value="Chromosome"/>
</dbReference>
<organism evidence="2 3">
    <name type="scientific">Mycolicibacterium fluoranthenivorans</name>
    <dbReference type="NCBI Taxonomy" id="258505"/>
    <lineage>
        <taxon>Bacteria</taxon>
        <taxon>Bacillati</taxon>
        <taxon>Actinomycetota</taxon>
        <taxon>Actinomycetes</taxon>
        <taxon>Mycobacteriales</taxon>
        <taxon>Mycobacteriaceae</taxon>
        <taxon>Mycolicibacterium</taxon>
    </lineage>
</organism>
<dbReference type="AlphaFoldDB" id="A0A7G8PKJ5"/>
<evidence type="ECO:0000313" key="2">
    <source>
        <dbReference type="EMBL" id="QNJ94861.1"/>
    </source>
</evidence>